<evidence type="ECO:0000256" key="4">
    <source>
        <dbReference type="ARBA" id="ARBA00022553"/>
    </source>
</evidence>
<dbReference type="FunFam" id="1.10.472.10:FF:000004">
    <property type="entry name" value="Cyclin T2"/>
    <property type="match status" value="1"/>
</dbReference>
<dbReference type="GO" id="GO:0016538">
    <property type="term" value="F:cyclin-dependent protein serine/threonine kinase regulator activity"/>
    <property type="evidence" value="ECO:0007669"/>
    <property type="project" value="InterPro"/>
</dbReference>
<keyword evidence="7" id="KW-0805">Transcription regulation</keyword>
<evidence type="ECO:0000256" key="3">
    <source>
        <dbReference type="ARBA" id="ARBA00022499"/>
    </source>
</evidence>
<evidence type="ECO:0000256" key="11">
    <source>
        <dbReference type="ARBA" id="ARBA00023306"/>
    </source>
</evidence>
<feature type="region of interest" description="Disordered" evidence="13">
    <location>
        <begin position="256"/>
        <end position="327"/>
    </location>
</feature>
<keyword evidence="5" id="KW-0132">Cell division</keyword>
<dbReference type="PANTHER" id="PTHR10026">
    <property type="entry name" value="CYCLIN"/>
    <property type="match status" value="1"/>
</dbReference>
<dbReference type="Proteomes" id="UP000085678">
    <property type="component" value="Unplaced"/>
</dbReference>
<proteinExistence type="inferred from homology"/>
<keyword evidence="3" id="KW-1017">Isopeptide bond</keyword>
<keyword evidence="6" id="KW-0832">Ubl conjugation</keyword>
<comment type="subcellular location">
    <subcellularLocation>
        <location evidence="1">Nucleus</location>
    </subcellularLocation>
</comment>
<feature type="compositionally biased region" description="Basic and acidic residues" evidence="13">
    <location>
        <begin position="531"/>
        <end position="541"/>
    </location>
</feature>
<feature type="compositionally biased region" description="Basic and acidic residues" evidence="13">
    <location>
        <begin position="368"/>
        <end position="393"/>
    </location>
</feature>
<dbReference type="InParanoid" id="A0A1S3IKD1"/>
<evidence type="ECO:0000256" key="10">
    <source>
        <dbReference type="ARBA" id="ARBA00023242"/>
    </source>
</evidence>
<accession>A0A1S3IKD1</accession>
<keyword evidence="8 12" id="KW-0195">Cyclin</keyword>
<evidence type="ECO:0000313" key="15">
    <source>
        <dbReference type="Proteomes" id="UP000085678"/>
    </source>
</evidence>
<dbReference type="CDD" id="cd20539">
    <property type="entry name" value="CYCLIN_CCNT_rpt2"/>
    <property type="match status" value="1"/>
</dbReference>
<feature type="compositionally biased region" description="Polar residues" evidence="13">
    <location>
        <begin position="694"/>
        <end position="716"/>
    </location>
</feature>
<dbReference type="Gene3D" id="1.10.472.10">
    <property type="entry name" value="Cyclin-like"/>
    <property type="match status" value="2"/>
</dbReference>
<feature type="compositionally biased region" description="Low complexity" evidence="13">
    <location>
        <begin position="632"/>
        <end position="645"/>
    </location>
</feature>
<dbReference type="Pfam" id="PF00134">
    <property type="entry name" value="Cyclin_N"/>
    <property type="match status" value="1"/>
</dbReference>
<evidence type="ECO:0000256" key="1">
    <source>
        <dbReference type="ARBA" id="ARBA00004123"/>
    </source>
</evidence>
<dbReference type="CDD" id="cd20538">
    <property type="entry name" value="CYCLIN_CCNT_rpt1"/>
    <property type="match status" value="1"/>
</dbReference>
<dbReference type="Pfam" id="PF21797">
    <property type="entry name" value="CycT2-like_C"/>
    <property type="match status" value="1"/>
</dbReference>
<dbReference type="AlphaFoldDB" id="A0A1S3IKD1"/>
<gene>
    <name evidence="16" type="primary">LOC106165118</name>
</gene>
<feature type="compositionally biased region" description="Low complexity" evidence="13">
    <location>
        <begin position="278"/>
        <end position="315"/>
    </location>
</feature>
<feature type="compositionally biased region" description="Basic and acidic residues" evidence="13">
    <location>
        <begin position="616"/>
        <end position="625"/>
    </location>
</feature>
<feature type="compositionally biased region" description="Low complexity" evidence="13">
    <location>
        <begin position="733"/>
        <end position="744"/>
    </location>
</feature>
<feature type="compositionally biased region" description="Basic and acidic residues" evidence="13">
    <location>
        <begin position="262"/>
        <end position="275"/>
    </location>
</feature>
<sequence length="786" mass="86851">MAGERWLFSQSQLINTPSRACGIDYDRELSYRQQAANFIQDMGQRLQVTQLCINTAIVYMHRFYMFQSFSKFHRNSMSAACIFLAAKVEEQPRKLEHVIKVAHMCLHREPLDVKSEAYLEQAQELVINENILLQSLGFDVSIDHPHTHVVKTCQLVRASKDLAQTSYFLATNSLHLTDMCLRHKPTVVACVCIHLACKWSSWQIPKSSEGRDWFWYVDKSVTMKQLDELTHDFLSILDKCPSKLKKKILTWKTSLQSGGLSEEQRRDQEGPDPKKAKLAPSTSSSSAASKGAPSSSGSSTKVAPSATVTSSSAGVAGNGAHPPQKKAEHGNIFQKFEQTETKTLKTDSAGSGHPGQGISAMTSSSTHKPPEKHTTSLKEYRERKEKSAQERLVQKMSSSADVKVEEELEPGEIPEDSPHPKQHSGDQRRSHSHSEMRSGKEPSHRTDPSHREKYLADLHRRKLGESRSATDQRAGDDRTRVAYERERGGAGDSTFTKHSTHSSRPEKHGFSGGQRSDGRREGSGQRSHGQSRHEQQRHESVTRPSANSYSSEQQRSLELSVHNQQHFNEIKKAAAKDRHSVGHPGSSSIGGSGSSSVPPSGKHSGSTRSHTSAKHPASESRKRELSPAGGPLKLKISTSSLKTTSPHAPPPLKVQRRDQMSSSSSQITVPPPPVPADSLQSEVQAALFSDSEHNGSNTGSPQVSQPSTPTQDALTKIQMNLQQVIEMKKATLHRQLQQQQHQQQFPPSSGTYNASQQQQNFPYGQQSHQLPPMPDQPPPPPPPPPP</sequence>
<evidence type="ECO:0000256" key="7">
    <source>
        <dbReference type="ARBA" id="ARBA00023015"/>
    </source>
</evidence>
<dbReference type="InterPro" id="IPR006671">
    <property type="entry name" value="Cyclin_N"/>
</dbReference>
<dbReference type="KEGG" id="lak:106165118"/>
<dbReference type="InterPro" id="IPR036915">
    <property type="entry name" value="Cyclin-like_sf"/>
</dbReference>
<evidence type="ECO:0000259" key="14">
    <source>
        <dbReference type="SMART" id="SM00385"/>
    </source>
</evidence>
<evidence type="ECO:0000256" key="12">
    <source>
        <dbReference type="RuleBase" id="RU000383"/>
    </source>
</evidence>
<feature type="compositionally biased region" description="Low complexity" evidence="13">
    <location>
        <begin position="594"/>
        <end position="606"/>
    </location>
</feature>
<dbReference type="SMART" id="SM00385">
    <property type="entry name" value="CYCLIN"/>
    <property type="match status" value="2"/>
</dbReference>
<evidence type="ECO:0000256" key="8">
    <source>
        <dbReference type="ARBA" id="ARBA00023127"/>
    </source>
</evidence>
<keyword evidence="10" id="KW-0539">Nucleus</keyword>
<feature type="compositionally biased region" description="Pro residues" evidence="13">
    <location>
        <begin position="771"/>
        <end position="786"/>
    </location>
</feature>
<feature type="region of interest" description="Disordered" evidence="13">
    <location>
        <begin position="732"/>
        <end position="786"/>
    </location>
</feature>
<organism evidence="15 16">
    <name type="scientific">Lingula anatina</name>
    <name type="common">Brachiopod</name>
    <name type="synonym">Lingula unguis</name>
    <dbReference type="NCBI Taxonomy" id="7574"/>
    <lineage>
        <taxon>Eukaryota</taxon>
        <taxon>Metazoa</taxon>
        <taxon>Spiralia</taxon>
        <taxon>Lophotrochozoa</taxon>
        <taxon>Brachiopoda</taxon>
        <taxon>Linguliformea</taxon>
        <taxon>Lingulata</taxon>
        <taxon>Lingulida</taxon>
        <taxon>Linguloidea</taxon>
        <taxon>Lingulidae</taxon>
        <taxon>Lingula</taxon>
    </lineage>
</organism>
<keyword evidence="9" id="KW-0804">Transcription</keyword>
<evidence type="ECO:0000256" key="9">
    <source>
        <dbReference type="ARBA" id="ARBA00023163"/>
    </source>
</evidence>
<keyword evidence="4" id="KW-0597">Phosphoprotein</keyword>
<dbReference type="GeneID" id="106165118"/>
<feature type="region of interest" description="Disordered" evidence="13">
    <location>
        <begin position="342"/>
        <end position="716"/>
    </location>
</feature>
<name>A0A1S3IKD1_LINAN</name>
<feature type="compositionally biased region" description="Polar residues" evidence="13">
    <location>
        <begin position="542"/>
        <end position="567"/>
    </location>
</feature>
<dbReference type="RefSeq" id="XP_013398667.1">
    <property type="nucleotide sequence ID" value="XM_013543213.1"/>
</dbReference>
<dbReference type="SUPFAM" id="SSF47954">
    <property type="entry name" value="Cyclin-like"/>
    <property type="match status" value="2"/>
</dbReference>
<feature type="compositionally biased region" description="Acidic residues" evidence="13">
    <location>
        <begin position="404"/>
        <end position="415"/>
    </location>
</feature>
<comment type="similarity">
    <text evidence="2">Belongs to the cyclin family. Cyclin C subfamily.</text>
</comment>
<keyword evidence="15" id="KW-1185">Reference proteome</keyword>
<evidence type="ECO:0000313" key="16">
    <source>
        <dbReference type="RefSeq" id="XP_013398667.1"/>
    </source>
</evidence>
<feature type="domain" description="Cyclin-like" evidence="14">
    <location>
        <begin position="147"/>
        <end position="235"/>
    </location>
</feature>
<evidence type="ECO:0000256" key="2">
    <source>
        <dbReference type="ARBA" id="ARBA00008638"/>
    </source>
</evidence>
<feature type="compositionally biased region" description="Basic and acidic residues" evidence="13">
    <location>
        <begin position="416"/>
        <end position="489"/>
    </location>
</feature>
<dbReference type="GO" id="GO:0051301">
    <property type="term" value="P:cell division"/>
    <property type="evidence" value="ECO:0007669"/>
    <property type="project" value="UniProtKB-KW"/>
</dbReference>
<evidence type="ECO:0000256" key="5">
    <source>
        <dbReference type="ARBA" id="ARBA00022618"/>
    </source>
</evidence>
<dbReference type="STRING" id="7574.A0A1S3IKD1"/>
<dbReference type="FunFam" id="1.10.472.10:FF:000009">
    <property type="entry name" value="cyclin-T2 isoform X1"/>
    <property type="match status" value="1"/>
</dbReference>
<dbReference type="OrthoDB" id="25002at2759"/>
<dbReference type="InterPro" id="IPR013763">
    <property type="entry name" value="Cyclin-like_dom"/>
</dbReference>
<protein>
    <submittedName>
        <fullName evidence="16">Cyclin-T1</fullName>
    </submittedName>
</protein>
<feature type="compositionally biased region" description="Polar residues" evidence="13">
    <location>
        <begin position="745"/>
        <end position="769"/>
    </location>
</feature>
<dbReference type="GO" id="GO:0006357">
    <property type="term" value="P:regulation of transcription by RNA polymerase II"/>
    <property type="evidence" value="ECO:0007669"/>
    <property type="project" value="InterPro"/>
</dbReference>
<keyword evidence="11" id="KW-0131">Cell cycle</keyword>
<evidence type="ECO:0000256" key="13">
    <source>
        <dbReference type="SAM" id="MobiDB-lite"/>
    </source>
</evidence>
<reference evidence="16" key="1">
    <citation type="submission" date="2025-08" db="UniProtKB">
        <authorList>
            <consortium name="RefSeq"/>
        </authorList>
    </citation>
    <scope>IDENTIFICATION</scope>
    <source>
        <tissue evidence="16">Gonads</tissue>
    </source>
</reference>
<feature type="compositionally biased region" description="Basic and acidic residues" evidence="13">
    <location>
        <begin position="568"/>
        <end position="580"/>
    </location>
</feature>
<evidence type="ECO:0000256" key="6">
    <source>
        <dbReference type="ARBA" id="ARBA00022843"/>
    </source>
</evidence>
<dbReference type="GO" id="GO:0005634">
    <property type="term" value="C:nucleus"/>
    <property type="evidence" value="ECO:0007669"/>
    <property type="project" value="UniProtKB-SubCell"/>
</dbReference>
<feature type="domain" description="Cyclin-like" evidence="14">
    <location>
        <begin position="37"/>
        <end position="134"/>
    </location>
</feature>
<dbReference type="InterPro" id="IPR043198">
    <property type="entry name" value="Cyclin/Ssn8"/>
</dbReference>